<keyword evidence="1" id="KW-0862">Zinc</keyword>
<evidence type="ECO:0000313" key="5">
    <source>
        <dbReference type="Proteomes" id="UP000325081"/>
    </source>
</evidence>
<dbReference type="PANTHER" id="PTHR47591:SF1">
    <property type="entry name" value="ZINC FINGER PROTEIN ZAT2-RELATED"/>
    <property type="match status" value="1"/>
</dbReference>
<comment type="caution">
    <text evidence="4">The sequence shown here is derived from an EMBL/GenBank/DDBJ whole genome shotgun (WGS) entry which is preliminary data.</text>
</comment>
<dbReference type="Gene3D" id="3.30.160.60">
    <property type="entry name" value="Classic Zinc Finger"/>
    <property type="match status" value="1"/>
</dbReference>
<organism evidence="4 5">
    <name type="scientific">Striga asiatica</name>
    <name type="common">Asiatic witchweed</name>
    <name type="synonym">Buchnera asiatica</name>
    <dbReference type="NCBI Taxonomy" id="4170"/>
    <lineage>
        <taxon>Eukaryota</taxon>
        <taxon>Viridiplantae</taxon>
        <taxon>Streptophyta</taxon>
        <taxon>Embryophyta</taxon>
        <taxon>Tracheophyta</taxon>
        <taxon>Spermatophyta</taxon>
        <taxon>Magnoliopsida</taxon>
        <taxon>eudicotyledons</taxon>
        <taxon>Gunneridae</taxon>
        <taxon>Pentapetalae</taxon>
        <taxon>asterids</taxon>
        <taxon>lamiids</taxon>
        <taxon>Lamiales</taxon>
        <taxon>Orobanchaceae</taxon>
        <taxon>Buchnereae</taxon>
        <taxon>Striga</taxon>
    </lineage>
</organism>
<proteinExistence type="predicted"/>
<dbReference type="InterPro" id="IPR036236">
    <property type="entry name" value="Znf_C2H2_sf"/>
</dbReference>
<evidence type="ECO:0000313" key="4">
    <source>
        <dbReference type="EMBL" id="GER52730.1"/>
    </source>
</evidence>
<gene>
    <name evidence="4" type="ORF">STAS_30201</name>
</gene>
<dbReference type="GO" id="GO:0008270">
    <property type="term" value="F:zinc ion binding"/>
    <property type="evidence" value="ECO:0007669"/>
    <property type="project" value="UniProtKB-KW"/>
</dbReference>
<reference evidence="5" key="1">
    <citation type="journal article" date="2019" name="Curr. Biol.">
        <title>Genome Sequence of Striga asiatica Provides Insight into the Evolution of Plant Parasitism.</title>
        <authorList>
            <person name="Yoshida S."/>
            <person name="Kim S."/>
            <person name="Wafula E.K."/>
            <person name="Tanskanen J."/>
            <person name="Kim Y.M."/>
            <person name="Honaas L."/>
            <person name="Yang Z."/>
            <person name="Spallek T."/>
            <person name="Conn C.E."/>
            <person name="Ichihashi Y."/>
            <person name="Cheong K."/>
            <person name="Cui S."/>
            <person name="Der J.P."/>
            <person name="Gundlach H."/>
            <person name="Jiao Y."/>
            <person name="Hori C."/>
            <person name="Ishida J.K."/>
            <person name="Kasahara H."/>
            <person name="Kiba T."/>
            <person name="Kim M.S."/>
            <person name="Koo N."/>
            <person name="Laohavisit A."/>
            <person name="Lee Y.H."/>
            <person name="Lumba S."/>
            <person name="McCourt P."/>
            <person name="Mortimer J.C."/>
            <person name="Mutuku J.M."/>
            <person name="Nomura T."/>
            <person name="Sasaki-Sekimoto Y."/>
            <person name="Seto Y."/>
            <person name="Wang Y."/>
            <person name="Wakatake T."/>
            <person name="Sakakibara H."/>
            <person name="Demura T."/>
            <person name="Yamaguchi S."/>
            <person name="Yoneyama K."/>
            <person name="Manabe R.I."/>
            <person name="Nelson D.C."/>
            <person name="Schulman A.H."/>
            <person name="Timko M.P."/>
            <person name="dePamphilis C.W."/>
            <person name="Choi D."/>
            <person name="Shirasu K."/>
        </authorList>
    </citation>
    <scope>NUCLEOTIDE SEQUENCE [LARGE SCALE GENOMIC DNA]</scope>
    <source>
        <strain evidence="5">cv. UVA1</strain>
    </source>
</reference>
<protein>
    <submittedName>
        <fullName evidence="4">Zinc finger family protein</fullName>
    </submittedName>
</protein>
<evidence type="ECO:0000256" key="2">
    <source>
        <dbReference type="SAM" id="MobiDB-lite"/>
    </source>
</evidence>
<sequence length="289" mass="32562">MLESTFQSKPDNTFEMYVELQIPKEERTMDMEDHKIESQEKKKKISKRVCHICSKEFDSGKALGGHMRIHLQLPSHLKTHPTIKKPNNKKPTINLGLDNNHKKPNCVLCGKNFPSWKSLYGHMRCHPDRGWKGINPPSFSSSSSSDSSSLSNEDNMKIIIKKNRAPVVDLAASIKGWSVTAERGRKASSGTSSEISSELLNAVNYLLMLSRGGPTNPIGSVDSVKKDEHWENKRKKKADDDDDDDDDTYYTCDNKSLSSHNKLNGIVVRFDLNEMPPSELESSHLDFTC</sequence>
<dbReference type="PROSITE" id="PS50157">
    <property type="entry name" value="ZINC_FINGER_C2H2_2"/>
    <property type="match status" value="2"/>
</dbReference>
<dbReference type="PROSITE" id="PS00028">
    <property type="entry name" value="ZINC_FINGER_C2H2_1"/>
    <property type="match status" value="2"/>
</dbReference>
<dbReference type="OrthoDB" id="6077919at2759"/>
<feature type="region of interest" description="Disordered" evidence="2">
    <location>
        <begin position="216"/>
        <end position="246"/>
    </location>
</feature>
<evidence type="ECO:0000259" key="3">
    <source>
        <dbReference type="PROSITE" id="PS50157"/>
    </source>
</evidence>
<dbReference type="SUPFAM" id="SSF57667">
    <property type="entry name" value="beta-beta-alpha zinc fingers"/>
    <property type="match status" value="1"/>
</dbReference>
<feature type="domain" description="C2H2-type" evidence="3">
    <location>
        <begin position="48"/>
        <end position="70"/>
    </location>
</feature>
<keyword evidence="5" id="KW-1185">Reference proteome</keyword>
<dbReference type="InterPro" id="IPR013087">
    <property type="entry name" value="Znf_C2H2_type"/>
</dbReference>
<dbReference type="PANTHER" id="PTHR47591">
    <property type="entry name" value="ZINC FINGER PROTEIN ZAT2-RELATED"/>
    <property type="match status" value="1"/>
</dbReference>
<name>A0A5A7R631_STRAF</name>
<dbReference type="EMBL" id="BKCP01010514">
    <property type="protein sequence ID" value="GER52730.1"/>
    <property type="molecule type" value="Genomic_DNA"/>
</dbReference>
<dbReference type="AlphaFoldDB" id="A0A5A7R631"/>
<dbReference type="Proteomes" id="UP000325081">
    <property type="component" value="Unassembled WGS sequence"/>
</dbReference>
<keyword evidence="1" id="KW-0863">Zinc-finger</keyword>
<dbReference type="SMART" id="SM00355">
    <property type="entry name" value="ZnF_C2H2"/>
    <property type="match status" value="2"/>
</dbReference>
<keyword evidence="1" id="KW-0479">Metal-binding</keyword>
<dbReference type="Pfam" id="PF13912">
    <property type="entry name" value="zf-C2H2_6"/>
    <property type="match status" value="2"/>
</dbReference>
<feature type="domain" description="C2H2-type" evidence="3">
    <location>
        <begin position="104"/>
        <end position="126"/>
    </location>
</feature>
<accession>A0A5A7R631</accession>
<evidence type="ECO:0000256" key="1">
    <source>
        <dbReference type="PROSITE-ProRule" id="PRU00042"/>
    </source>
</evidence>